<dbReference type="InterPro" id="IPR036388">
    <property type="entry name" value="WH-like_DNA-bd_sf"/>
</dbReference>
<evidence type="ECO:0000259" key="6">
    <source>
        <dbReference type="Pfam" id="PF01336"/>
    </source>
</evidence>
<evidence type="ECO:0000256" key="3">
    <source>
        <dbReference type="ARBA" id="ARBA00023125"/>
    </source>
</evidence>
<accession>A0A9P7R2L2</accession>
<feature type="region of interest" description="Disordered" evidence="5">
    <location>
        <begin position="86"/>
        <end position="129"/>
    </location>
</feature>
<comment type="caution">
    <text evidence="8">The sequence shown here is derived from an EMBL/GenBank/DDBJ whole genome shotgun (WGS) entry which is preliminary data.</text>
</comment>
<dbReference type="Pfam" id="PF01336">
    <property type="entry name" value="tRNA_anti-codon"/>
    <property type="match status" value="1"/>
</dbReference>
<dbReference type="GO" id="GO:0035861">
    <property type="term" value="C:site of double-strand break"/>
    <property type="evidence" value="ECO:0007669"/>
    <property type="project" value="TreeGrafter"/>
</dbReference>
<dbReference type="PANTHER" id="PTHR13989:SF16">
    <property type="entry name" value="REPLICATION PROTEIN A2"/>
    <property type="match status" value="1"/>
</dbReference>
<gene>
    <name evidence="8" type="ORF">JMJ77_013986</name>
</gene>
<keyword evidence="9" id="KW-1185">Reference proteome</keyword>
<dbReference type="InterPro" id="IPR014892">
    <property type="entry name" value="RPA_C"/>
</dbReference>
<dbReference type="GO" id="GO:0003697">
    <property type="term" value="F:single-stranded DNA binding"/>
    <property type="evidence" value="ECO:0007669"/>
    <property type="project" value="TreeGrafter"/>
</dbReference>
<feature type="domain" description="Replication protein A C-terminal" evidence="7">
    <location>
        <begin position="300"/>
        <end position="414"/>
    </location>
</feature>
<dbReference type="SUPFAM" id="SSF50249">
    <property type="entry name" value="Nucleic acid-binding proteins"/>
    <property type="match status" value="1"/>
</dbReference>
<feature type="domain" description="OB" evidence="6">
    <location>
        <begin position="209"/>
        <end position="275"/>
    </location>
</feature>
<sequence length="421" mass="44956">MHWFLIAADVNRLPITGAIMHRPIHLAYVIFNLRAPHPQLSSSRGLNAGHQHSTAGSGWHFARRAHQLNPQSRRQAKRRVPVQNYPTYHHHTSHHNHHPVVPLPPETQSPSTSHLFTTTHRPSLRDSTNTMTSYGGFTKTSYGAGGGDDAGGFVYGGSQGGAGGSQGAGGGKAYSEESLRPVTIKQVIDAEEAYPGADFKIDGATVTQVTFVAQIRQISPQPTNITLKLDDGTGLIEVKKWVDTDKKDDADEKLELEGHVRVWGRLKSFNGKRHVGAHFIRPVTDFNEVNYHLLEATYVHLYFTKGPLNADGSGPAANGGAGGGEDGMFVDGGDGYGAGGAAAGGGNPAQASKLRGVSANAQKMFNFINNAPGGNEGVHLNQISSGAGLAMRATIDAADELLSQGLIYTTIDDETWAILDY</sequence>
<dbReference type="InterPro" id="IPR040260">
    <property type="entry name" value="RFA2-like"/>
</dbReference>
<feature type="compositionally biased region" description="Polar residues" evidence="5">
    <location>
        <begin position="108"/>
        <end position="129"/>
    </location>
</feature>
<dbReference type="Gene3D" id="2.40.50.140">
    <property type="entry name" value="Nucleic acid-binding proteins"/>
    <property type="match status" value="1"/>
</dbReference>
<dbReference type="PANTHER" id="PTHR13989">
    <property type="entry name" value="REPLICATION PROTEIN A-RELATED"/>
    <property type="match status" value="1"/>
</dbReference>
<evidence type="ECO:0000313" key="8">
    <source>
        <dbReference type="EMBL" id="KAG7048345.1"/>
    </source>
</evidence>
<dbReference type="Gene3D" id="1.10.10.10">
    <property type="entry name" value="Winged helix-like DNA-binding domain superfamily/Winged helix DNA-binding domain"/>
    <property type="match status" value="1"/>
</dbReference>
<dbReference type="GO" id="GO:0006289">
    <property type="term" value="P:nucleotide-excision repair"/>
    <property type="evidence" value="ECO:0007669"/>
    <property type="project" value="TreeGrafter"/>
</dbReference>
<keyword evidence="4" id="KW-0539">Nucleus</keyword>
<dbReference type="EMBL" id="JAESDN010000006">
    <property type="protein sequence ID" value="KAG7048345.1"/>
    <property type="molecule type" value="Genomic_DNA"/>
</dbReference>
<dbReference type="GO" id="GO:0006260">
    <property type="term" value="P:DNA replication"/>
    <property type="evidence" value="ECO:0007669"/>
    <property type="project" value="TreeGrafter"/>
</dbReference>
<evidence type="ECO:0000256" key="4">
    <source>
        <dbReference type="ARBA" id="ARBA00023242"/>
    </source>
</evidence>
<evidence type="ECO:0000259" key="7">
    <source>
        <dbReference type="Pfam" id="PF08784"/>
    </source>
</evidence>
<dbReference type="Pfam" id="PF08784">
    <property type="entry name" value="RPA_C"/>
    <property type="match status" value="1"/>
</dbReference>
<dbReference type="InterPro" id="IPR004365">
    <property type="entry name" value="NA-bd_OB_tRNA"/>
</dbReference>
<dbReference type="GO" id="GO:0005662">
    <property type="term" value="C:DNA replication factor A complex"/>
    <property type="evidence" value="ECO:0007669"/>
    <property type="project" value="TreeGrafter"/>
</dbReference>
<name>A0A9P7R2L2_9PEZI</name>
<protein>
    <submittedName>
        <fullName evidence="8">Replication factor a2</fullName>
    </submittedName>
</protein>
<comment type="subcellular location">
    <subcellularLocation>
        <location evidence="1">Nucleus</location>
    </subcellularLocation>
</comment>
<dbReference type="InterPro" id="IPR036390">
    <property type="entry name" value="WH_DNA-bd_sf"/>
</dbReference>
<dbReference type="GO" id="GO:0000724">
    <property type="term" value="P:double-strand break repair via homologous recombination"/>
    <property type="evidence" value="ECO:0007669"/>
    <property type="project" value="TreeGrafter"/>
</dbReference>
<feature type="compositionally biased region" description="Basic residues" evidence="5">
    <location>
        <begin position="88"/>
        <end position="98"/>
    </location>
</feature>
<dbReference type="InterPro" id="IPR012340">
    <property type="entry name" value="NA-bd_OB-fold"/>
</dbReference>
<dbReference type="GO" id="GO:0000781">
    <property type="term" value="C:chromosome, telomeric region"/>
    <property type="evidence" value="ECO:0007669"/>
    <property type="project" value="TreeGrafter"/>
</dbReference>
<reference evidence="8" key="1">
    <citation type="submission" date="2021-05" db="EMBL/GenBank/DDBJ databases">
        <title>Comparative genomics of three Colletotrichum scovillei strains and genetic complementation revealed genes involved fungal growth and virulence on chili pepper.</title>
        <authorList>
            <person name="Hsieh D.-K."/>
            <person name="Chuang S.-C."/>
            <person name="Chen C.-Y."/>
            <person name="Chao Y.-T."/>
            <person name="Lu M.-Y.J."/>
            <person name="Lee M.-H."/>
            <person name="Shih M.-C."/>
        </authorList>
    </citation>
    <scope>NUCLEOTIDE SEQUENCE</scope>
    <source>
        <strain evidence="8">Coll-153</strain>
    </source>
</reference>
<organism evidence="8 9">
    <name type="scientific">Colletotrichum scovillei</name>
    <dbReference type="NCBI Taxonomy" id="1209932"/>
    <lineage>
        <taxon>Eukaryota</taxon>
        <taxon>Fungi</taxon>
        <taxon>Dikarya</taxon>
        <taxon>Ascomycota</taxon>
        <taxon>Pezizomycotina</taxon>
        <taxon>Sordariomycetes</taxon>
        <taxon>Hypocreomycetidae</taxon>
        <taxon>Glomerellales</taxon>
        <taxon>Glomerellaceae</taxon>
        <taxon>Colletotrichum</taxon>
        <taxon>Colletotrichum acutatum species complex</taxon>
    </lineage>
</organism>
<evidence type="ECO:0000256" key="1">
    <source>
        <dbReference type="ARBA" id="ARBA00004123"/>
    </source>
</evidence>
<dbReference type="Proteomes" id="UP000699042">
    <property type="component" value="Unassembled WGS sequence"/>
</dbReference>
<proteinExistence type="inferred from homology"/>
<dbReference type="AlphaFoldDB" id="A0A9P7R2L2"/>
<evidence type="ECO:0000256" key="2">
    <source>
        <dbReference type="ARBA" id="ARBA00007815"/>
    </source>
</evidence>
<keyword evidence="3" id="KW-0238">DNA-binding</keyword>
<dbReference type="CDD" id="cd04478">
    <property type="entry name" value="RPA2_DBD_D"/>
    <property type="match status" value="1"/>
</dbReference>
<evidence type="ECO:0000256" key="5">
    <source>
        <dbReference type="SAM" id="MobiDB-lite"/>
    </source>
</evidence>
<evidence type="ECO:0000313" key="9">
    <source>
        <dbReference type="Proteomes" id="UP000699042"/>
    </source>
</evidence>
<dbReference type="SUPFAM" id="SSF46785">
    <property type="entry name" value="Winged helix' DNA-binding domain"/>
    <property type="match status" value="1"/>
</dbReference>
<comment type="similarity">
    <text evidence="2">Belongs to the replication factor A protein 2 family.</text>
</comment>